<dbReference type="CDD" id="cd00609">
    <property type="entry name" value="AAT_like"/>
    <property type="match status" value="1"/>
</dbReference>
<reference evidence="4" key="1">
    <citation type="submission" date="2009-10" db="EMBL/GenBank/DDBJ databases">
        <title>Diversity of trophic interactions inside an arsenic-rich microbial ecosystem.</title>
        <authorList>
            <person name="Bertin P.N."/>
            <person name="Heinrich-Salmeron A."/>
            <person name="Pelletier E."/>
            <person name="Goulhen-Chollet F."/>
            <person name="Arsene-Ploetze F."/>
            <person name="Gallien S."/>
            <person name="Calteau A."/>
            <person name="Vallenet D."/>
            <person name="Casiot C."/>
            <person name="Chane-Woon-Ming B."/>
            <person name="Giloteaux L."/>
            <person name="Barakat M."/>
            <person name="Bonnefoy V."/>
            <person name="Bruneel O."/>
            <person name="Chandler M."/>
            <person name="Cleiss J."/>
            <person name="Duran R."/>
            <person name="Elbaz-Poulichet F."/>
            <person name="Fonknechten N."/>
            <person name="Lauga B."/>
            <person name="Mornico D."/>
            <person name="Ortet P."/>
            <person name="Schaeffer C."/>
            <person name="Siguier P."/>
            <person name="Alexander Thil Smith A."/>
            <person name="Van Dorsselaer A."/>
            <person name="Weissenbach J."/>
            <person name="Medigue C."/>
            <person name="Le Paslier D."/>
        </authorList>
    </citation>
    <scope>NUCLEOTIDE SEQUENCE</scope>
</reference>
<dbReference type="EC" id="2.6.1.9" evidence="4"/>
<keyword evidence="4" id="KW-0032">Aminotransferase</keyword>
<dbReference type="Pfam" id="PF00155">
    <property type="entry name" value="Aminotran_1_2"/>
    <property type="match status" value="1"/>
</dbReference>
<gene>
    <name evidence="4" type="ORF">CARN4_1567</name>
</gene>
<dbReference type="SUPFAM" id="SSF53383">
    <property type="entry name" value="PLP-dependent transferases"/>
    <property type="match status" value="1"/>
</dbReference>
<dbReference type="InterPro" id="IPR004839">
    <property type="entry name" value="Aminotransferase_I/II_large"/>
</dbReference>
<evidence type="ECO:0000256" key="2">
    <source>
        <dbReference type="ARBA" id="ARBA00022898"/>
    </source>
</evidence>
<dbReference type="InterPro" id="IPR004838">
    <property type="entry name" value="NHTrfase_class1_PyrdxlP-BS"/>
</dbReference>
<dbReference type="AlphaFoldDB" id="E6Q876"/>
<name>E6Q876_9ZZZZ</name>
<keyword evidence="4" id="KW-0808">Transferase</keyword>
<feature type="domain" description="Aminotransferase class I/classII large" evidence="3">
    <location>
        <begin position="28"/>
        <end position="362"/>
    </location>
</feature>
<evidence type="ECO:0000259" key="3">
    <source>
        <dbReference type="Pfam" id="PF00155"/>
    </source>
</evidence>
<dbReference type="Gene3D" id="3.90.1150.10">
    <property type="entry name" value="Aspartate Aminotransferase, domain 1"/>
    <property type="match status" value="1"/>
</dbReference>
<dbReference type="PROSITE" id="PS00105">
    <property type="entry name" value="AA_TRANSFER_CLASS_1"/>
    <property type="match status" value="1"/>
</dbReference>
<sequence>MHSAETVLPVHGGDIASVAARYGASATELLDFSVNVNPLGAPHPVLAYLADTRAIERALGAYPERNSSRLKDAVRARYGVPTESIVVGNGSAALLDAALRALPPTRCLVPVPAFSEYRRALHACGHTWGAIPLESENDFRLDLGGTIDALHRERPGALILTNPHNPSGALCTREALLEIVRAASAVKCTVLLDEAFIDYAPEESLLAEAAATENLFVLRSVTKFYAMPALRVGYAVSAPRFARRVEAALPSWPVSGIAVEAAARALGDRAFERRSVARNAELRGELAHHLGELGVRVLPSAANFLLLELPASWGARASVCERLVRSWGIVVRDCGDYEGLADRTFVRVGIKDRASNQRLLAAFRSLSEMEKSV</sequence>
<proteinExistence type="predicted"/>
<dbReference type="InterPro" id="IPR015424">
    <property type="entry name" value="PyrdxlP-dep_Trfase"/>
</dbReference>
<dbReference type="PANTHER" id="PTHR42885:SF1">
    <property type="entry name" value="THREONINE-PHOSPHATE DECARBOXYLASE"/>
    <property type="match status" value="1"/>
</dbReference>
<dbReference type="InterPro" id="IPR015422">
    <property type="entry name" value="PyrdxlP-dep_Trfase_small"/>
</dbReference>
<dbReference type="PANTHER" id="PTHR42885">
    <property type="entry name" value="HISTIDINOL-PHOSPHATE AMINOTRANSFERASE-RELATED"/>
    <property type="match status" value="1"/>
</dbReference>
<dbReference type="GO" id="GO:0030170">
    <property type="term" value="F:pyridoxal phosphate binding"/>
    <property type="evidence" value="ECO:0007669"/>
    <property type="project" value="InterPro"/>
</dbReference>
<accession>E6Q876</accession>
<dbReference type="EMBL" id="CABO01000060">
    <property type="protein sequence ID" value="CBI03402.1"/>
    <property type="molecule type" value="Genomic_DNA"/>
</dbReference>
<keyword evidence="2" id="KW-0663">Pyridoxal phosphate</keyword>
<dbReference type="GO" id="GO:0004400">
    <property type="term" value="F:histidinol-phosphate transaminase activity"/>
    <property type="evidence" value="ECO:0007669"/>
    <property type="project" value="UniProtKB-EC"/>
</dbReference>
<comment type="cofactor">
    <cofactor evidence="1">
        <name>pyridoxal 5'-phosphate</name>
        <dbReference type="ChEBI" id="CHEBI:597326"/>
    </cofactor>
</comment>
<comment type="caution">
    <text evidence="4">The sequence shown here is derived from an EMBL/GenBank/DDBJ whole genome shotgun (WGS) entry which is preliminary data.</text>
</comment>
<protein>
    <submittedName>
        <fullName evidence="4">Putative Histidinol-phosphate aminotransferase (Imidazole acetol-phosphate transaminase)</fullName>
        <ecNumber evidence="4">2.6.1.9</ecNumber>
    </submittedName>
</protein>
<dbReference type="InterPro" id="IPR015421">
    <property type="entry name" value="PyrdxlP-dep_Trfase_major"/>
</dbReference>
<dbReference type="Gene3D" id="3.40.640.10">
    <property type="entry name" value="Type I PLP-dependent aspartate aminotransferase-like (Major domain)"/>
    <property type="match status" value="1"/>
</dbReference>
<evidence type="ECO:0000313" key="4">
    <source>
        <dbReference type="EMBL" id="CBI03402.1"/>
    </source>
</evidence>
<evidence type="ECO:0000256" key="1">
    <source>
        <dbReference type="ARBA" id="ARBA00001933"/>
    </source>
</evidence>
<organism evidence="4">
    <name type="scientific">mine drainage metagenome</name>
    <dbReference type="NCBI Taxonomy" id="410659"/>
    <lineage>
        <taxon>unclassified sequences</taxon>
        <taxon>metagenomes</taxon>
        <taxon>ecological metagenomes</taxon>
    </lineage>
</organism>